<keyword evidence="22" id="KW-1185">Reference proteome</keyword>
<evidence type="ECO:0000256" key="17">
    <source>
        <dbReference type="ARBA" id="ARBA00023285"/>
    </source>
</evidence>
<dbReference type="GO" id="GO:0003856">
    <property type="term" value="F:3-dehydroquinate synthase activity"/>
    <property type="evidence" value="ECO:0007669"/>
    <property type="project" value="UniProtKB-UniRule"/>
</dbReference>
<evidence type="ECO:0000256" key="16">
    <source>
        <dbReference type="ARBA" id="ARBA00023239"/>
    </source>
</evidence>
<keyword evidence="16 18" id="KW-0456">Lyase</keyword>
<dbReference type="FunFam" id="3.40.50.1970:FF:000007">
    <property type="entry name" value="Pentafunctional AROM polypeptide"/>
    <property type="match status" value="1"/>
</dbReference>
<dbReference type="EMBL" id="RJVG01000003">
    <property type="protein sequence ID" value="ROR29156.1"/>
    <property type="molecule type" value="Genomic_DNA"/>
</dbReference>
<evidence type="ECO:0000313" key="21">
    <source>
        <dbReference type="EMBL" id="ROR29156.1"/>
    </source>
</evidence>
<feature type="binding site" evidence="18">
    <location>
        <begin position="132"/>
        <end position="133"/>
    </location>
    <ligand>
        <name>NAD(+)</name>
        <dbReference type="ChEBI" id="CHEBI:57540"/>
    </ligand>
</feature>
<evidence type="ECO:0000256" key="3">
    <source>
        <dbReference type="ARBA" id="ARBA00001947"/>
    </source>
</evidence>
<dbReference type="InterPro" id="IPR016037">
    <property type="entry name" value="DHQ_synth_AroB"/>
</dbReference>
<dbReference type="Proteomes" id="UP000273083">
    <property type="component" value="Unassembled WGS sequence"/>
</dbReference>
<dbReference type="Pfam" id="PF24621">
    <property type="entry name" value="DHQS_C"/>
    <property type="match status" value="1"/>
</dbReference>
<dbReference type="GO" id="GO:0005737">
    <property type="term" value="C:cytoplasm"/>
    <property type="evidence" value="ECO:0007669"/>
    <property type="project" value="UniProtKB-SubCell"/>
</dbReference>
<feature type="binding site" evidence="18">
    <location>
        <position position="266"/>
    </location>
    <ligand>
        <name>Zn(2+)</name>
        <dbReference type="ChEBI" id="CHEBI:29105"/>
    </ligand>
</feature>
<comment type="caution">
    <text evidence="21">The sequence shown here is derived from an EMBL/GenBank/DDBJ whole genome shotgun (WGS) entry which is preliminary data.</text>
</comment>
<dbReference type="OrthoDB" id="9806583at2"/>
<evidence type="ECO:0000256" key="11">
    <source>
        <dbReference type="ARBA" id="ARBA00022723"/>
    </source>
</evidence>
<evidence type="ECO:0000256" key="6">
    <source>
        <dbReference type="ARBA" id="ARBA00005412"/>
    </source>
</evidence>
<keyword evidence="11 18" id="KW-0479">Metal-binding</keyword>
<accession>A0A3N1XR91</accession>
<organism evidence="21 22">
    <name type="scientific">Mobilisporobacter senegalensis</name>
    <dbReference type="NCBI Taxonomy" id="1329262"/>
    <lineage>
        <taxon>Bacteria</taxon>
        <taxon>Bacillati</taxon>
        <taxon>Bacillota</taxon>
        <taxon>Clostridia</taxon>
        <taxon>Lachnospirales</taxon>
        <taxon>Lachnospiraceae</taxon>
        <taxon>Mobilisporobacter</taxon>
    </lineage>
</organism>
<keyword evidence="14 18" id="KW-0520">NAD</keyword>
<keyword evidence="17 18" id="KW-0170">Cobalt</keyword>
<dbReference type="GO" id="GO:0009073">
    <property type="term" value="P:aromatic amino acid family biosynthetic process"/>
    <property type="evidence" value="ECO:0007669"/>
    <property type="project" value="UniProtKB-KW"/>
</dbReference>
<comment type="cofactor">
    <cofactor evidence="3">
        <name>Zn(2+)</name>
        <dbReference type="ChEBI" id="CHEBI:29105"/>
    </cofactor>
</comment>
<dbReference type="GO" id="GO:0000166">
    <property type="term" value="F:nucleotide binding"/>
    <property type="evidence" value="ECO:0007669"/>
    <property type="project" value="UniProtKB-KW"/>
</dbReference>
<dbReference type="PIRSF" id="PIRSF001455">
    <property type="entry name" value="DHQ_synth"/>
    <property type="match status" value="1"/>
</dbReference>
<evidence type="ECO:0000256" key="5">
    <source>
        <dbReference type="ARBA" id="ARBA00004661"/>
    </source>
</evidence>
<dbReference type="GO" id="GO:0009423">
    <property type="term" value="P:chorismate biosynthetic process"/>
    <property type="evidence" value="ECO:0007669"/>
    <property type="project" value="UniProtKB-UniRule"/>
</dbReference>
<evidence type="ECO:0000256" key="15">
    <source>
        <dbReference type="ARBA" id="ARBA00023141"/>
    </source>
</evidence>
<evidence type="ECO:0000256" key="7">
    <source>
        <dbReference type="ARBA" id="ARBA00013031"/>
    </source>
</evidence>
<evidence type="ECO:0000259" key="19">
    <source>
        <dbReference type="Pfam" id="PF01761"/>
    </source>
</evidence>
<keyword evidence="13 18" id="KW-0862">Zinc</keyword>
<dbReference type="CDD" id="cd08195">
    <property type="entry name" value="DHQS"/>
    <property type="match status" value="1"/>
</dbReference>
<evidence type="ECO:0000313" key="22">
    <source>
        <dbReference type="Proteomes" id="UP000273083"/>
    </source>
</evidence>
<evidence type="ECO:0000256" key="4">
    <source>
        <dbReference type="ARBA" id="ARBA00004496"/>
    </source>
</evidence>
<sequence>MTQVLTVNYDEKPIYDIRLEDNYDNLLQIFDRVPISNRKVCIVTDTNVGKYYLDTVKQILYKDGAKVETFTFPAGEENKTLNTVKDLYEHLILSGFDRKDLLVALGGGVVGDLTGYAAATYLRGISFIQLPTSLLSMVDSSIGGKTGVDFDSYKNMVGAFHQPGGVYINLNTLKSLSDKQFFSGLGEIIKHGLIKDREYFEWLKTNRLKIEQKDIKTLQEMVYRSCVIKRDVVEKDFRESGERALLNFGHTIGHSIEKLMDFQLFHGECVAIGMVAAAYLSYKRGNVSKEDFEDIVQTIKGFNLPSKITGISKEEILRVAKSDKKMNAGKINFILLEEIGKAVIDSSVTDEEILETLDYIIY</sequence>
<comment type="similarity">
    <text evidence="6 18">Belongs to the sugar phosphate cyclases superfamily. Dehydroquinate synthase family.</text>
</comment>
<evidence type="ECO:0000256" key="10">
    <source>
        <dbReference type="ARBA" id="ARBA00022605"/>
    </source>
</evidence>
<dbReference type="GO" id="GO:0046872">
    <property type="term" value="F:metal ion binding"/>
    <property type="evidence" value="ECO:0007669"/>
    <property type="project" value="UniProtKB-KW"/>
</dbReference>
<feature type="domain" description="3-dehydroquinate synthase N-terminal" evidence="19">
    <location>
        <begin position="70"/>
        <end position="181"/>
    </location>
</feature>
<comment type="subcellular location">
    <subcellularLocation>
        <location evidence="4 18">Cytoplasm</location>
    </subcellularLocation>
</comment>
<evidence type="ECO:0000256" key="12">
    <source>
        <dbReference type="ARBA" id="ARBA00022741"/>
    </source>
</evidence>
<evidence type="ECO:0000256" key="2">
    <source>
        <dbReference type="ARBA" id="ARBA00001911"/>
    </source>
</evidence>
<evidence type="ECO:0000256" key="13">
    <source>
        <dbReference type="ARBA" id="ARBA00022833"/>
    </source>
</evidence>
<dbReference type="SUPFAM" id="SSF56796">
    <property type="entry name" value="Dehydroquinate synthase-like"/>
    <property type="match status" value="1"/>
</dbReference>
<dbReference type="GO" id="GO:0008652">
    <property type="term" value="P:amino acid biosynthetic process"/>
    <property type="evidence" value="ECO:0007669"/>
    <property type="project" value="UniProtKB-KW"/>
</dbReference>
<protein>
    <recommendedName>
        <fullName evidence="8 18">3-dehydroquinate synthase</fullName>
        <shortName evidence="18">DHQS</shortName>
        <ecNumber evidence="7 18">4.2.3.4</ecNumber>
    </recommendedName>
</protein>
<dbReference type="UniPathway" id="UPA00053">
    <property type="reaction ID" value="UER00085"/>
</dbReference>
<evidence type="ECO:0000256" key="1">
    <source>
        <dbReference type="ARBA" id="ARBA00001393"/>
    </source>
</evidence>
<keyword evidence="9 18" id="KW-0963">Cytoplasm</keyword>
<dbReference type="InterPro" id="IPR056179">
    <property type="entry name" value="DHQS_C"/>
</dbReference>
<evidence type="ECO:0000259" key="20">
    <source>
        <dbReference type="Pfam" id="PF24621"/>
    </source>
</evidence>
<feature type="binding site" evidence="18">
    <location>
        <position position="250"/>
    </location>
    <ligand>
        <name>Zn(2+)</name>
        <dbReference type="ChEBI" id="CHEBI:29105"/>
    </ligand>
</feature>
<dbReference type="InterPro" id="IPR030963">
    <property type="entry name" value="DHQ_synth_fam"/>
</dbReference>
<comment type="cofactor">
    <cofactor evidence="18">
        <name>Co(2+)</name>
        <dbReference type="ChEBI" id="CHEBI:48828"/>
    </cofactor>
    <cofactor evidence="18">
        <name>Zn(2+)</name>
        <dbReference type="ChEBI" id="CHEBI:29105"/>
    </cofactor>
    <text evidence="18">Binds 1 divalent metal cation per subunit. Can use either Co(2+) or Zn(2+).</text>
</comment>
<dbReference type="Gene3D" id="3.40.50.1970">
    <property type="match status" value="1"/>
</dbReference>
<comment type="caution">
    <text evidence="18">Lacks conserved residue(s) required for the propagation of feature annotation.</text>
</comment>
<name>A0A3N1XR91_9FIRM</name>
<dbReference type="NCBIfam" id="TIGR01357">
    <property type="entry name" value="aroB"/>
    <property type="match status" value="1"/>
</dbReference>
<keyword evidence="10 18" id="KW-0028">Amino-acid biosynthesis</keyword>
<evidence type="ECO:0000256" key="14">
    <source>
        <dbReference type="ARBA" id="ARBA00023027"/>
    </source>
</evidence>
<dbReference type="AlphaFoldDB" id="A0A3N1XR91"/>
<dbReference type="InterPro" id="IPR030960">
    <property type="entry name" value="DHQS/DOIS_N"/>
</dbReference>
<feature type="binding site" evidence="18">
    <location>
        <begin position="108"/>
        <end position="112"/>
    </location>
    <ligand>
        <name>NAD(+)</name>
        <dbReference type="ChEBI" id="CHEBI:57540"/>
    </ligand>
</feature>
<feature type="domain" description="3-dehydroquinate synthase C-terminal" evidence="20">
    <location>
        <begin position="184"/>
        <end position="326"/>
    </location>
</feature>
<comment type="cofactor">
    <cofactor evidence="2 18">
        <name>NAD(+)</name>
        <dbReference type="ChEBI" id="CHEBI:57540"/>
    </cofactor>
</comment>
<feature type="binding site" evidence="18">
    <location>
        <position position="145"/>
    </location>
    <ligand>
        <name>NAD(+)</name>
        <dbReference type="ChEBI" id="CHEBI:57540"/>
    </ligand>
</feature>
<dbReference type="Gene3D" id="1.20.1090.10">
    <property type="entry name" value="Dehydroquinate synthase-like - alpha domain"/>
    <property type="match status" value="1"/>
</dbReference>
<feature type="binding site" evidence="18">
    <location>
        <position position="187"/>
    </location>
    <ligand>
        <name>Zn(2+)</name>
        <dbReference type="ChEBI" id="CHEBI:29105"/>
    </ligand>
</feature>
<reference evidence="21 22" key="1">
    <citation type="submission" date="2018-11" db="EMBL/GenBank/DDBJ databases">
        <title>Genomic Encyclopedia of Type Strains, Phase IV (KMG-IV): sequencing the most valuable type-strain genomes for metagenomic binning, comparative biology and taxonomic classification.</title>
        <authorList>
            <person name="Goeker M."/>
        </authorList>
    </citation>
    <scope>NUCLEOTIDE SEQUENCE [LARGE SCALE GENOMIC DNA]</scope>
    <source>
        <strain evidence="21 22">DSM 26537</strain>
    </source>
</reference>
<evidence type="ECO:0000256" key="9">
    <source>
        <dbReference type="ARBA" id="ARBA00022490"/>
    </source>
</evidence>
<dbReference type="PANTHER" id="PTHR43622:SF7">
    <property type="entry name" value="3-DEHYDROQUINATE SYNTHASE, CHLOROPLASTIC"/>
    <property type="match status" value="1"/>
</dbReference>
<dbReference type="Pfam" id="PF01761">
    <property type="entry name" value="DHQ_synthase"/>
    <property type="match status" value="1"/>
</dbReference>
<dbReference type="InterPro" id="IPR050071">
    <property type="entry name" value="Dehydroquinate_synthase"/>
</dbReference>
<proteinExistence type="inferred from homology"/>
<gene>
    <name evidence="18" type="primary">aroB</name>
    <name evidence="21" type="ORF">EDD66_10391</name>
</gene>
<keyword evidence="12 18" id="KW-0547">Nucleotide-binding</keyword>
<evidence type="ECO:0000256" key="18">
    <source>
        <dbReference type="HAMAP-Rule" id="MF_00110"/>
    </source>
</evidence>
<feature type="binding site" evidence="18">
    <location>
        <position position="154"/>
    </location>
    <ligand>
        <name>NAD(+)</name>
        <dbReference type="ChEBI" id="CHEBI:57540"/>
    </ligand>
</feature>
<evidence type="ECO:0000256" key="8">
    <source>
        <dbReference type="ARBA" id="ARBA00017684"/>
    </source>
</evidence>
<keyword evidence="15 18" id="KW-0057">Aromatic amino acid biosynthesis</keyword>
<dbReference type="HAMAP" id="MF_00110">
    <property type="entry name" value="DHQ_synthase"/>
    <property type="match status" value="1"/>
</dbReference>
<dbReference type="EC" id="4.2.3.4" evidence="7 18"/>
<comment type="catalytic activity">
    <reaction evidence="1 18">
        <text>7-phospho-2-dehydro-3-deoxy-D-arabino-heptonate = 3-dehydroquinate + phosphate</text>
        <dbReference type="Rhea" id="RHEA:21968"/>
        <dbReference type="ChEBI" id="CHEBI:32364"/>
        <dbReference type="ChEBI" id="CHEBI:43474"/>
        <dbReference type="ChEBI" id="CHEBI:58394"/>
        <dbReference type="EC" id="4.2.3.4"/>
    </reaction>
</comment>
<dbReference type="RefSeq" id="WP_123608615.1">
    <property type="nucleotide sequence ID" value="NZ_RJVG01000003.1"/>
</dbReference>
<dbReference type="PANTHER" id="PTHR43622">
    <property type="entry name" value="3-DEHYDROQUINATE SYNTHASE"/>
    <property type="match status" value="1"/>
</dbReference>
<comment type="function">
    <text evidence="18">Catalyzes the conversion of 3-deoxy-D-arabino-heptulosonate 7-phosphate (DAHP) to dehydroquinate (DHQ).</text>
</comment>
<comment type="pathway">
    <text evidence="5 18">Metabolic intermediate biosynthesis; chorismate biosynthesis; chorismate from D-erythrose 4-phosphate and phosphoenolpyruvate: step 2/7.</text>
</comment>